<evidence type="ECO:0000313" key="3">
    <source>
        <dbReference type="Proteomes" id="UP000712527"/>
    </source>
</evidence>
<dbReference type="EMBL" id="JACSNQ010000007">
    <property type="protein sequence ID" value="MBM6774850.1"/>
    <property type="molecule type" value="Genomic_DNA"/>
</dbReference>
<evidence type="ECO:0000313" key="2">
    <source>
        <dbReference type="EMBL" id="MBM6774850.1"/>
    </source>
</evidence>
<keyword evidence="3" id="KW-1185">Reference proteome</keyword>
<feature type="compositionally biased region" description="Polar residues" evidence="1">
    <location>
        <begin position="32"/>
        <end position="41"/>
    </location>
</feature>
<organism evidence="2 3">
    <name type="scientific">Olsenella profusa</name>
    <dbReference type="NCBI Taxonomy" id="138595"/>
    <lineage>
        <taxon>Bacteria</taxon>
        <taxon>Bacillati</taxon>
        <taxon>Actinomycetota</taxon>
        <taxon>Coriobacteriia</taxon>
        <taxon>Coriobacteriales</taxon>
        <taxon>Atopobiaceae</taxon>
        <taxon>Olsenella</taxon>
    </lineage>
</organism>
<gene>
    <name evidence="2" type="ORF">H9X80_04750</name>
</gene>
<protein>
    <submittedName>
        <fullName evidence="2">Uncharacterized protein</fullName>
    </submittedName>
</protein>
<name>A0ABS2F1Z1_9ACTN</name>
<accession>A0ABS2F1Z1</accession>
<dbReference type="Proteomes" id="UP000712527">
    <property type="component" value="Unassembled WGS sequence"/>
</dbReference>
<comment type="caution">
    <text evidence="2">The sequence shown here is derived from an EMBL/GenBank/DDBJ whole genome shotgun (WGS) entry which is preliminary data.</text>
</comment>
<evidence type="ECO:0000256" key="1">
    <source>
        <dbReference type="SAM" id="MobiDB-lite"/>
    </source>
</evidence>
<reference evidence="2 3" key="1">
    <citation type="journal article" date="2021" name="Sci. Rep.">
        <title>The distribution of antibiotic resistance genes in chicken gut microbiota commensals.</title>
        <authorList>
            <person name="Juricova H."/>
            <person name="Matiasovicova J."/>
            <person name="Kubasova T."/>
            <person name="Cejkova D."/>
            <person name="Rychlik I."/>
        </authorList>
    </citation>
    <scope>NUCLEOTIDE SEQUENCE [LARGE SCALE GENOMIC DNA]</scope>
    <source>
        <strain evidence="2 3">An794</strain>
    </source>
</reference>
<sequence length="195" mass="20503">MKRFTVVVSILLVLCFGGVVAYVISMPDFTDPSATQTSSEQGAPEDTSEGKAESSGETEGSGEANASGEGEAAAGDDQNSAVWDKTMDDLLAYLEQKGLISGDQTKLASSGLCSDAVSMNGAEFYWWDLNNLDKDSDEYVAYESLENDGTINLFNSGSIIAPAHNGPFALLATNYTGDVDALTDAFMAFGQDGTD</sequence>
<feature type="region of interest" description="Disordered" evidence="1">
    <location>
        <begin position="32"/>
        <end position="79"/>
    </location>
</feature>
<feature type="compositionally biased region" description="Low complexity" evidence="1">
    <location>
        <begin position="55"/>
        <end position="75"/>
    </location>
</feature>
<dbReference type="RefSeq" id="WP_204793196.1">
    <property type="nucleotide sequence ID" value="NZ_JACSNQ010000007.1"/>
</dbReference>
<proteinExistence type="predicted"/>